<evidence type="ECO:0000313" key="5">
    <source>
        <dbReference type="Proteomes" id="UP001489902"/>
    </source>
</evidence>
<dbReference type="Gene3D" id="3.40.50.720">
    <property type="entry name" value="NAD(P)-binding Rossmann-like Domain"/>
    <property type="match status" value="1"/>
</dbReference>
<feature type="domain" description="Enoyl reductase (ER)" evidence="3">
    <location>
        <begin position="78"/>
        <end position="414"/>
    </location>
</feature>
<dbReference type="PANTHER" id="PTHR45348">
    <property type="entry name" value="HYPOTHETICAL OXIDOREDUCTASE (EUROFUNG)"/>
    <property type="match status" value="1"/>
</dbReference>
<name>A0ABZ2X6J0_9HYPO</name>
<accession>A0ABZ2X6J0</accession>
<keyword evidence="2" id="KW-0560">Oxidoreductase</keyword>
<dbReference type="SUPFAM" id="SSF50129">
    <property type="entry name" value="GroES-like"/>
    <property type="match status" value="1"/>
</dbReference>
<organism evidence="4 5">
    <name type="scientific">Fusarium acuminatum</name>
    <dbReference type="NCBI Taxonomy" id="5515"/>
    <lineage>
        <taxon>Eukaryota</taxon>
        <taxon>Fungi</taxon>
        <taxon>Dikarya</taxon>
        <taxon>Ascomycota</taxon>
        <taxon>Pezizomycotina</taxon>
        <taxon>Sordariomycetes</taxon>
        <taxon>Hypocreomycetidae</taxon>
        <taxon>Hypocreales</taxon>
        <taxon>Nectriaceae</taxon>
        <taxon>Fusarium</taxon>
        <taxon>Fusarium tricinctum species complex</taxon>
    </lineage>
</organism>
<dbReference type="SUPFAM" id="SSF51735">
    <property type="entry name" value="NAD(P)-binding Rossmann-fold domains"/>
    <property type="match status" value="1"/>
</dbReference>
<reference evidence="4 5" key="1">
    <citation type="submission" date="2024-04" db="EMBL/GenBank/DDBJ databases">
        <title>Complete genome sequence of Fusarium acuminatum.</title>
        <authorList>
            <person name="Lan B."/>
        </authorList>
    </citation>
    <scope>NUCLEOTIDE SEQUENCE [LARGE SCALE GENOMIC DNA]</scope>
    <source>
        <strain evidence="4">1A</strain>
    </source>
</reference>
<dbReference type="Gene3D" id="3.90.180.10">
    <property type="entry name" value="Medium-chain alcohol dehydrogenases, catalytic domain"/>
    <property type="match status" value="1"/>
</dbReference>
<protein>
    <submittedName>
        <fullName evidence="4">Alcohol dehydrogenase class-3</fullName>
    </submittedName>
</protein>
<proteinExistence type="inferred from homology"/>
<dbReference type="Pfam" id="PF00107">
    <property type="entry name" value="ADH_zinc_N"/>
    <property type="match status" value="1"/>
</dbReference>
<dbReference type="InterPro" id="IPR047122">
    <property type="entry name" value="Trans-enoyl_RdTase-like"/>
</dbReference>
<dbReference type="InterPro" id="IPR020843">
    <property type="entry name" value="ER"/>
</dbReference>
<dbReference type="SMART" id="SM00829">
    <property type="entry name" value="PKS_ER"/>
    <property type="match status" value="1"/>
</dbReference>
<dbReference type="InterPro" id="IPR036291">
    <property type="entry name" value="NAD(P)-bd_dom_sf"/>
</dbReference>
<evidence type="ECO:0000259" key="3">
    <source>
        <dbReference type="SMART" id="SM00829"/>
    </source>
</evidence>
<gene>
    <name evidence="4" type="ORF">QYS62_009605</name>
</gene>
<evidence type="ECO:0000256" key="1">
    <source>
        <dbReference type="ARBA" id="ARBA00008072"/>
    </source>
</evidence>
<dbReference type="PANTHER" id="PTHR45348:SF2">
    <property type="entry name" value="ZINC-TYPE ALCOHOL DEHYDROGENASE-LIKE PROTEIN C2E1P3.01"/>
    <property type="match status" value="1"/>
</dbReference>
<dbReference type="InterPro" id="IPR011032">
    <property type="entry name" value="GroES-like_sf"/>
</dbReference>
<dbReference type="EMBL" id="CP151264">
    <property type="protein sequence ID" value="WZH48431.1"/>
    <property type="molecule type" value="Genomic_DNA"/>
</dbReference>
<comment type="similarity">
    <text evidence="1">Belongs to the zinc-containing alcohol dehydrogenase family.</text>
</comment>
<dbReference type="InterPro" id="IPR013149">
    <property type="entry name" value="ADH-like_C"/>
</dbReference>
<keyword evidence="5" id="KW-1185">Reference proteome</keyword>
<dbReference type="Proteomes" id="UP001489902">
    <property type="component" value="Chromosome 5"/>
</dbReference>
<dbReference type="Pfam" id="PF08240">
    <property type="entry name" value="ADH_N"/>
    <property type="match status" value="1"/>
</dbReference>
<evidence type="ECO:0000313" key="4">
    <source>
        <dbReference type="EMBL" id="WZH48431.1"/>
    </source>
</evidence>
<evidence type="ECO:0000256" key="2">
    <source>
        <dbReference type="ARBA" id="ARBA00023002"/>
    </source>
</evidence>
<dbReference type="InterPro" id="IPR013154">
    <property type="entry name" value="ADH-like_N"/>
</dbReference>
<dbReference type="CDD" id="cd08249">
    <property type="entry name" value="enoyl_reductase_like"/>
    <property type="match status" value="1"/>
</dbReference>
<sequence>MAQLSIAGGVHHVTSWCCFEIRSLHLCGTRGKDGIPWLSLCTTKFRCGLPTSMASWRAASTISLKHLTMKNHVIVIQGPGDAQVVEASVPKLRDNYIIVKVKAVALNPTDFMQIDYFASPGARVGCDYAGIVEEVGPKVTKAFKKGDRVAGFVHGSNAVQHEDGAFGEYITAKGDLQIHIPDELSFEEAATLGVGVTTVGQGLYQSLGLPEPETPAAERFPILIYGGSTATGALAIQFARSSGLEVVTTGSPRNFDYLKSLGADAVFDYSSETCAEDIKRHTQGRLKHVLDCISKGKSTEISVRALSDDGGLYSTLLPVPDNEVKKFNNKVANKMTLAYSSTGESFLFGPQTFDANLADFEFSTRFSVVSEKLLRSGKIKPHRPSINEGGSGLAGALEGLQAVREGKVSGKKLVYTI</sequence>